<evidence type="ECO:0000256" key="3">
    <source>
        <dbReference type="ARBA" id="ARBA00022737"/>
    </source>
</evidence>
<dbReference type="FunFam" id="1.10.10.10:FF:000322">
    <property type="entry name" value="Probable disease resistance protein At1g63360"/>
    <property type="match status" value="1"/>
</dbReference>
<dbReference type="Gene3D" id="1.10.8.430">
    <property type="entry name" value="Helical domain of apoptotic protease-activating factors"/>
    <property type="match status" value="1"/>
</dbReference>
<accession>A0A8T0PHM3</accession>
<organism evidence="11 12">
    <name type="scientific">Panicum virgatum</name>
    <name type="common">Blackwell switchgrass</name>
    <dbReference type="NCBI Taxonomy" id="38727"/>
    <lineage>
        <taxon>Eukaryota</taxon>
        <taxon>Viridiplantae</taxon>
        <taxon>Streptophyta</taxon>
        <taxon>Embryophyta</taxon>
        <taxon>Tracheophyta</taxon>
        <taxon>Spermatophyta</taxon>
        <taxon>Magnoliopsida</taxon>
        <taxon>Liliopsida</taxon>
        <taxon>Poales</taxon>
        <taxon>Poaceae</taxon>
        <taxon>PACMAD clade</taxon>
        <taxon>Panicoideae</taxon>
        <taxon>Panicodae</taxon>
        <taxon>Paniceae</taxon>
        <taxon>Panicinae</taxon>
        <taxon>Panicum</taxon>
        <taxon>Panicum sect. Hiantes</taxon>
    </lineage>
</organism>
<dbReference type="GO" id="GO:0002758">
    <property type="term" value="P:innate immune response-activating signaling pathway"/>
    <property type="evidence" value="ECO:0007669"/>
    <property type="project" value="UniProtKB-ARBA"/>
</dbReference>
<feature type="domain" description="Disease resistance protein winged helix" evidence="9">
    <location>
        <begin position="433"/>
        <end position="504"/>
    </location>
</feature>
<dbReference type="InterPro" id="IPR032675">
    <property type="entry name" value="LRR_dom_sf"/>
</dbReference>
<dbReference type="Gene3D" id="3.40.50.300">
    <property type="entry name" value="P-loop containing nucleotide triphosphate hydrolases"/>
    <property type="match status" value="1"/>
</dbReference>
<dbReference type="InterPro" id="IPR036388">
    <property type="entry name" value="WH-like_DNA-bd_sf"/>
</dbReference>
<dbReference type="Gene3D" id="1.20.5.4130">
    <property type="match status" value="1"/>
</dbReference>
<evidence type="ECO:0000256" key="2">
    <source>
        <dbReference type="ARBA" id="ARBA00022614"/>
    </source>
</evidence>
<reference evidence="11" key="1">
    <citation type="submission" date="2020-05" db="EMBL/GenBank/DDBJ databases">
        <title>WGS assembly of Panicum virgatum.</title>
        <authorList>
            <person name="Lovell J.T."/>
            <person name="Jenkins J."/>
            <person name="Shu S."/>
            <person name="Juenger T.E."/>
            <person name="Schmutz J."/>
        </authorList>
    </citation>
    <scope>NUCLEOTIDE SEQUENCE</scope>
    <source>
        <strain evidence="11">AP13</strain>
    </source>
</reference>
<proteinExistence type="inferred from homology"/>
<dbReference type="InterPro" id="IPR027417">
    <property type="entry name" value="P-loop_NTPase"/>
</dbReference>
<dbReference type="Pfam" id="PF23598">
    <property type="entry name" value="LRR_14"/>
    <property type="match status" value="1"/>
</dbReference>
<dbReference type="SUPFAM" id="SSF52540">
    <property type="entry name" value="P-loop containing nucleoside triphosphate hydrolases"/>
    <property type="match status" value="1"/>
</dbReference>
<dbReference type="GO" id="GO:0009626">
    <property type="term" value="P:plant-type hypersensitive response"/>
    <property type="evidence" value="ECO:0007669"/>
    <property type="project" value="UniProtKB-ARBA"/>
</dbReference>
<evidence type="ECO:0000256" key="4">
    <source>
        <dbReference type="ARBA" id="ARBA00022741"/>
    </source>
</evidence>
<keyword evidence="2" id="KW-0433">Leucine-rich repeat</keyword>
<dbReference type="Pfam" id="PF00931">
    <property type="entry name" value="NB-ARC"/>
    <property type="match status" value="1"/>
</dbReference>
<evidence type="ECO:0000259" key="8">
    <source>
        <dbReference type="Pfam" id="PF18052"/>
    </source>
</evidence>
<dbReference type="Gene3D" id="3.80.10.10">
    <property type="entry name" value="Ribonuclease Inhibitor"/>
    <property type="match status" value="1"/>
</dbReference>
<evidence type="ECO:0000259" key="9">
    <source>
        <dbReference type="Pfam" id="PF23559"/>
    </source>
</evidence>
<feature type="domain" description="Disease resistance N-terminal" evidence="8">
    <location>
        <begin position="7"/>
        <end position="100"/>
    </location>
</feature>
<dbReference type="SUPFAM" id="SSF52058">
    <property type="entry name" value="L domain-like"/>
    <property type="match status" value="1"/>
</dbReference>
<evidence type="ECO:0000256" key="6">
    <source>
        <dbReference type="ARBA" id="ARBA00023054"/>
    </source>
</evidence>
<keyword evidence="12" id="KW-1185">Reference proteome</keyword>
<evidence type="ECO:0000256" key="1">
    <source>
        <dbReference type="ARBA" id="ARBA00008894"/>
    </source>
</evidence>
<dbReference type="OrthoDB" id="680477at2759"/>
<keyword evidence="4" id="KW-0547">Nucleotide-binding</keyword>
<dbReference type="Gene3D" id="1.10.10.10">
    <property type="entry name" value="Winged helix-like DNA-binding domain superfamily/Winged helix DNA-binding domain"/>
    <property type="match status" value="1"/>
</dbReference>
<dbReference type="PANTHER" id="PTHR23155">
    <property type="entry name" value="DISEASE RESISTANCE PROTEIN RP"/>
    <property type="match status" value="1"/>
</dbReference>
<keyword evidence="5" id="KW-0611">Plant defense</keyword>
<keyword evidence="6" id="KW-0175">Coiled coil</keyword>
<evidence type="ECO:0000256" key="5">
    <source>
        <dbReference type="ARBA" id="ARBA00022821"/>
    </source>
</evidence>
<name>A0A8T0PHM3_PANVG</name>
<sequence length="938" mass="105570">MELAAAALGSLLPKLSTLLSDEYKLQKGVRGEIRFLQAEMESMQAALNRASKLPAHQIDELNKIWVRDLKELVYDVEDSVDAFKVRVDNDPEHAKAHSFRRFFDRTIGLLTKAKSRHHIADDIQDIKRRIDEVSKRKERYNSLGVGVPQPDTVDIDPRMPSLYQDAAKLVGIDGPTQKLIDLLTRVEGVKKQKLRVVSIVGVGGLGKTTIANSVYERLRGQFESHAFVSVSLKPDMKQILSSILRQVSKDKCTNAGEKDRDELLRSIRDFLVNKRYLIVIDDVWNVEAWEIIKCALIDKNVGSRVIVTTRKMDVAKFSSMDGELYELDPLSEKDSRRLLCKRIFNEDVGIHSDLEEVTMKILKKCGGIPLAIITIASMLASMPRTKYEWYGVHNSMGSGLETDKTLDKMRNILHLSYSELPFYLKPCLLYLSMFPEDFEIRINDLVRLWLAEGFIYGKQGSNLYDIGEKYFNELVNRSMIQLVEINEFGVAKTCRVHDMILDLIISLSTQENFAIILDGSHLKSTMHSIRRISLHDKVDGNREDSKEEQIILPTTVSISHARSLVVLGNAVQLMPPLSWFSVLRVLCLKNVPSKVIHPKDLGSLHHLRYLELGGEVEPGLLEGIGNLKLLKTLNLKLLKTFNLWGPSIEELPTSIVELQGLEHLLMDKRKLTGLKLPDGIGNLTSLQELSGLDVNNSPSTLTELGKLTELRTLALKGLGENESYMKTFLQSLSNLGNLRTLEFYSSTGTISLDNMSDQWRGPVHLQSFNGGVSTFFALPRWFSSLSELSCLFIRVNVLRQVDLQLLGALPVLRILYLQAASRGVTEERLAIGGDQSFRSLAKFRFMHYSSCWLVFGPGAMPKLQSFGLYLEAQKTASGGIDVGWENLTSLKHVTVTVDCDGARARKVEDVETRIRDVVGSHPNHPTLELSRVSEQFMT</sequence>
<dbReference type="PANTHER" id="PTHR23155:SF1137">
    <property type="entry name" value="OS08G0387700 PROTEIN"/>
    <property type="match status" value="1"/>
</dbReference>
<evidence type="ECO:0000259" key="7">
    <source>
        <dbReference type="Pfam" id="PF00931"/>
    </source>
</evidence>
<dbReference type="Pfam" id="PF18052">
    <property type="entry name" value="Rx_N"/>
    <property type="match status" value="1"/>
</dbReference>
<dbReference type="InterPro" id="IPR044974">
    <property type="entry name" value="Disease_R_plants"/>
</dbReference>
<evidence type="ECO:0000313" key="11">
    <source>
        <dbReference type="EMBL" id="KAG2561651.1"/>
    </source>
</evidence>
<dbReference type="AlphaFoldDB" id="A0A8T0PHM3"/>
<evidence type="ECO:0008006" key="13">
    <source>
        <dbReference type="Google" id="ProtNLM"/>
    </source>
</evidence>
<comment type="caution">
    <text evidence="11">The sequence shown here is derived from an EMBL/GenBank/DDBJ whole genome shotgun (WGS) entry which is preliminary data.</text>
</comment>
<evidence type="ECO:0000313" key="12">
    <source>
        <dbReference type="Proteomes" id="UP000823388"/>
    </source>
</evidence>
<feature type="domain" description="NB-ARC" evidence="7">
    <location>
        <begin position="190"/>
        <end position="347"/>
    </location>
</feature>
<dbReference type="GO" id="GO:0042742">
    <property type="term" value="P:defense response to bacterium"/>
    <property type="evidence" value="ECO:0007669"/>
    <property type="project" value="UniProtKB-ARBA"/>
</dbReference>
<gene>
    <name evidence="11" type="ORF">PVAP13_8KG170502</name>
</gene>
<dbReference type="InterPro" id="IPR058922">
    <property type="entry name" value="WHD_DRP"/>
</dbReference>
<dbReference type="GO" id="GO:0043531">
    <property type="term" value="F:ADP binding"/>
    <property type="evidence" value="ECO:0007669"/>
    <property type="project" value="InterPro"/>
</dbReference>
<dbReference type="Proteomes" id="UP000823388">
    <property type="component" value="Chromosome 8K"/>
</dbReference>
<dbReference type="InterPro" id="IPR002182">
    <property type="entry name" value="NB-ARC"/>
</dbReference>
<protein>
    <recommendedName>
        <fullName evidence="13">AAA+ ATPase domain-containing protein</fullName>
    </recommendedName>
</protein>
<evidence type="ECO:0000259" key="10">
    <source>
        <dbReference type="Pfam" id="PF23598"/>
    </source>
</evidence>
<dbReference type="EMBL" id="CM029051">
    <property type="protein sequence ID" value="KAG2561651.1"/>
    <property type="molecule type" value="Genomic_DNA"/>
</dbReference>
<feature type="domain" description="Disease resistance R13L4/SHOC-2-like LRR" evidence="10">
    <location>
        <begin position="560"/>
        <end position="927"/>
    </location>
</feature>
<dbReference type="PRINTS" id="PR00364">
    <property type="entry name" value="DISEASERSIST"/>
</dbReference>
<dbReference type="InterPro" id="IPR055414">
    <property type="entry name" value="LRR_R13L4/SHOC2-like"/>
</dbReference>
<dbReference type="InterPro" id="IPR041118">
    <property type="entry name" value="Rx_N"/>
</dbReference>
<dbReference type="FunFam" id="3.40.50.300:FF:001091">
    <property type="entry name" value="Probable disease resistance protein At1g61300"/>
    <property type="match status" value="1"/>
</dbReference>
<comment type="similarity">
    <text evidence="1">Belongs to the disease resistance NB-LRR family.</text>
</comment>
<dbReference type="InterPro" id="IPR038005">
    <property type="entry name" value="RX-like_CC"/>
</dbReference>
<dbReference type="InterPro" id="IPR042197">
    <property type="entry name" value="Apaf_helical"/>
</dbReference>
<keyword evidence="3" id="KW-0677">Repeat</keyword>
<dbReference type="Pfam" id="PF23559">
    <property type="entry name" value="WHD_DRP"/>
    <property type="match status" value="1"/>
</dbReference>
<dbReference type="CDD" id="cd14798">
    <property type="entry name" value="RX-CC_like"/>
    <property type="match status" value="1"/>
</dbReference>